<protein>
    <submittedName>
        <fullName evidence="1">Uncharacterized protein</fullName>
    </submittedName>
</protein>
<reference evidence="1 2" key="1">
    <citation type="journal article" date="2016" name="Sci. Rep.">
        <title>Metabolic traits of an uncultured archaeal lineage -MSBL1- from brine pools of the Red Sea.</title>
        <authorList>
            <person name="Mwirichia R."/>
            <person name="Alam I."/>
            <person name="Rashid M."/>
            <person name="Vinu M."/>
            <person name="Ba-Alawi W."/>
            <person name="Anthony Kamau A."/>
            <person name="Kamanda Ngugi D."/>
            <person name="Goker M."/>
            <person name="Klenk H.P."/>
            <person name="Bajic V."/>
            <person name="Stingl U."/>
        </authorList>
    </citation>
    <scope>NUCLEOTIDE SEQUENCE [LARGE SCALE GENOMIC DNA]</scope>
    <source>
        <strain evidence="1">SCGC-AAA382N08</strain>
    </source>
</reference>
<gene>
    <name evidence="1" type="ORF">AKJ56_02060</name>
</gene>
<name>A0A133VNE4_9EURY</name>
<dbReference type="EMBL" id="LHYJ01000035">
    <property type="protein sequence ID" value="KXB07968.1"/>
    <property type="molecule type" value="Genomic_DNA"/>
</dbReference>
<dbReference type="AlphaFoldDB" id="A0A133VNE4"/>
<evidence type="ECO:0000313" key="1">
    <source>
        <dbReference type="EMBL" id="KXB07968.1"/>
    </source>
</evidence>
<accession>A0A133VNE4</accession>
<keyword evidence="2" id="KW-1185">Reference proteome</keyword>
<evidence type="ECO:0000313" key="2">
    <source>
        <dbReference type="Proteomes" id="UP000070175"/>
    </source>
</evidence>
<sequence length="108" mass="12438">FFFGTYRHEAGAHVFGEDMLGEEAKTDLGKLFDNAKQGGRKTFVSDRARANKWEYLGEGWAWYSDPEHRATLKEKDPALHDFIAETEEECRQFVKISKNLIIIRGGKK</sequence>
<proteinExistence type="predicted"/>
<organism evidence="1 2">
    <name type="scientific">candidate division MSBL1 archaeon SCGC-AAA382N08</name>
    <dbReference type="NCBI Taxonomy" id="1698285"/>
    <lineage>
        <taxon>Archaea</taxon>
        <taxon>Methanobacteriati</taxon>
        <taxon>Methanobacteriota</taxon>
        <taxon>candidate division MSBL1</taxon>
    </lineage>
</organism>
<dbReference type="Proteomes" id="UP000070175">
    <property type="component" value="Unassembled WGS sequence"/>
</dbReference>
<comment type="caution">
    <text evidence="1">The sequence shown here is derived from an EMBL/GenBank/DDBJ whole genome shotgun (WGS) entry which is preliminary data.</text>
</comment>
<feature type="non-terminal residue" evidence="1">
    <location>
        <position position="1"/>
    </location>
</feature>